<accession>A0ABS9TAB8</accession>
<sequence>MAVYRTQDHKNDDSNDGNTRVSQHGDRDKSTSRSHNRVTNINILGRLGRR</sequence>
<keyword evidence="3" id="KW-1185">Reference proteome</keyword>
<dbReference type="Proteomes" id="UP001299970">
    <property type="component" value="Unassembled WGS sequence"/>
</dbReference>
<protein>
    <submittedName>
        <fullName evidence="2">Uncharacterized protein</fullName>
    </submittedName>
</protein>
<feature type="region of interest" description="Disordered" evidence="1">
    <location>
        <begin position="1"/>
        <end position="50"/>
    </location>
</feature>
<dbReference type="RefSeq" id="WP_241035395.1">
    <property type="nucleotide sequence ID" value="NZ_BAAAJF010000023.1"/>
</dbReference>
<reference evidence="2 3" key="1">
    <citation type="submission" date="2022-03" db="EMBL/GenBank/DDBJ databases">
        <title>Pseudonocardia alaer sp. nov., a novel actinomycete isolated from reed forest soil.</title>
        <authorList>
            <person name="Wang L."/>
        </authorList>
    </citation>
    <scope>NUCLEOTIDE SEQUENCE [LARGE SCALE GENOMIC DNA]</scope>
    <source>
        <strain evidence="2 3">Y-16303</strain>
    </source>
</reference>
<organism evidence="2 3">
    <name type="scientific">Pseudonocardia alaniniphila</name>
    <dbReference type="NCBI Taxonomy" id="75291"/>
    <lineage>
        <taxon>Bacteria</taxon>
        <taxon>Bacillati</taxon>
        <taxon>Actinomycetota</taxon>
        <taxon>Actinomycetes</taxon>
        <taxon>Pseudonocardiales</taxon>
        <taxon>Pseudonocardiaceae</taxon>
        <taxon>Pseudonocardia</taxon>
    </lineage>
</organism>
<evidence type="ECO:0000256" key="1">
    <source>
        <dbReference type="SAM" id="MobiDB-lite"/>
    </source>
</evidence>
<comment type="caution">
    <text evidence="2">The sequence shown here is derived from an EMBL/GenBank/DDBJ whole genome shotgun (WGS) entry which is preliminary data.</text>
</comment>
<evidence type="ECO:0000313" key="2">
    <source>
        <dbReference type="EMBL" id="MCH6165358.1"/>
    </source>
</evidence>
<dbReference type="EMBL" id="JAKXMK010000005">
    <property type="protein sequence ID" value="MCH6165358.1"/>
    <property type="molecule type" value="Genomic_DNA"/>
</dbReference>
<evidence type="ECO:0000313" key="3">
    <source>
        <dbReference type="Proteomes" id="UP001299970"/>
    </source>
</evidence>
<gene>
    <name evidence="2" type="ORF">MMF94_06675</name>
</gene>
<feature type="compositionally biased region" description="Basic and acidic residues" evidence="1">
    <location>
        <begin position="1"/>
        <end position="13"/>
    </location>
</feature>
<proteinExistence type="predicted"/>
<name>A0ABS9TAB8_9PSEU</name>